<evidence type="ECO:0000313" key="3">
    <source>
        <dbReference type="EMBL" id="MBB5348570.1"/>
    </source>
</evidence>
<dbReference type="InterPro" id="IPR024654">
    <property type="entry name" value="Calcineurin-like_PHP_lpxH"/>
</dbReference>
<comment type="similarity">
    <text evidence="1">Belongs to the metallophosphoesterase superfamily. YfcE family.</text>
</comment>
<dbReference type="GO" id="GO:0005737">
    <property type="term" value="C:cytoplasm"/>
    <property type="evidence" value="ECO:0007669"/>
    <property type="project" value="TreeGrafter"/>
</dbReference>
<keyword evidence="4" id="KW-1185">Reference proteome</keyword>
<dbReference type="PIRSF" id="PIRSF000883">
    <property type="entry name" value="Pesterase_MJ0912"/>
    <property type="match status" value="1"/>
</dbReference>
<dbReference type="SUPFAM" id="SSF56300">
    <property type="entry name" value="Metallo-dependent phosphatases"/>
    <property type="match status" value="1"/>
</dbReference>
<evidence type="ECO:0000256" key="1">
    <source>
        <dbReference type="ARBA" id="ARBA00008950"/>
    </source>
</evidence>
<name>A0A840V3Y0_9BACT</name>
<evidence type="ECO:0000259" key="2">
    <source>
        <dbReference type="Pfam" id="PF12850"/>
    </source>
</evidence>
<evidence type="ECO:0000313" key="4">
    <source>
        <dbReference type="Proteomes" id="UP000539642"/>
    </source>
</evidence>
<dbReference type="Pfam" id="PF12850">
    <property type="entry name" value="Metallophos_2"/>
    <property type="match status" value="1"/>
</dbReference>
<dbReference type="Gene3D" id="3.60.21.10">
    <property type="match status" value="1"/>
</dbReference>
<reference evidence="3 4" key="1">
    <citation type="submission" date="2020-08" db="EMBL/GenBank/DDBJ databases">
        <title>Genomic Encyclopedia of Type Strains, Phase IV (KMG-IV): sequencing the most valuable type-strain genomes for metagenomic binning, comparative biology and taxonomic classification.</title>
        <authorList>
            <person name="Goeker M."/>
        </authorList>
    </citation>
    <scope>NUCLEOTIDE SEQUENCE [LARGE SCALE GENOMIC DNA]</scope>
    <source>
        <strain evidence="3 4">DSM 28570</strain>
    </source>
</reference>
<protein>
    <submittedName>
        <fullName evidence="3">Putative phosphodiesterase</fullName>
    </submittedName>
</protein>
<dbReference type="EMBL" id="JACHEO010000013">
    <property type="protein sequence ID" value="MBB5348570.1"/>
    <property type="molecule type" value="Genomic_DNA"/>
</dbReference>
<sequence length="266" mass="30218">MSEKARTMRIAVISDIHGNLEALVRCLDDIERSGVDQIVNLGDAVGYGPQPEEVLVLLEKMDIPNILGNHEMAVINRDYRSDFSPQAIISLEQTLKYLTSASLLYIKNLPYYREMIGALMVHGCPPDLPTIYLNHMSFSEIKETFASNSFDIAFAGHTHRLMLMGYDGKDLQFDPLQQETIKLEPDYRYIVNVGAVGQPRDGDPRAKYAIWDSHRNTLEIRRVAYDISRTANLIIKRGFLRRDADRLFSGDCPKQNKLTRAVGNDR</sequence>
<dbReference type="Proteomes" id="UP000539642">
    <property type="component" value="Unassembled WGS sequence"/>
</dbReference>
<dbReference type="InterPro" id="IPR050126">
    <property type="entry name" value="Ap4A_hydrolase"/>
</dbReference>
<organism evidence="3 4">
    <name type="scientific">Desulfoprunum benzoelyticum</name>
    <dbReference type="NCBI Taxonomy" id="1506996"/>
    <lineage>
        <taxon>Bacteria</taxon>
        <taxon>Pseudomonadati</taxon>
        <taxon>Thermodesulfobacteriota</taxon>
        <taxon>Desulfobulbia</taxon>
        <taxon>Desulfobulbales</taxon>
        <taxon>Desulfobulbaceae</taxon>
        <taxon>Desulfoprunum</taxon>
    </lineage>
</organism>
<dbReference type="AlphaFoldDB" id="A0A840V3Y0"/>
<dbReference type="InterPro" id="IPR011152">
    <property type="entry name" value="Pesterase_MJ0912"/>
</dbReference>
<feature type="domain" description="Calcineurin-like phosphoesterase" evidence="2">
    <location>
        <begin position="8"/>
        <end position="213"/>
    </location>
</feature>
<dbReference type="InterPro" id="IPR029052">
    <property type="entry name" value="Metallo-depent_PP-like"/>
</dbReference>
<dbReference type="GO" id="GO:0016791">
    <property type="term" value="F:phosphatase activity"/>
    <property type="evidence" value="ECO:0007669"/>
    <property type="project" value="TreeGrafter"/>
</dbReference>
<dbReference type="PANTHER" id="PTHR42850">
    <property type="entry name" value="METALLOPHOSPHOESTERASE"/>
    <property type="match status" value="1"/>
</dbReference>
<dbReference type="PANTHER" id="PTHR42850:SF2">
    <property type="entry name" value="BLL5683 PROTEIN"/>
    <property type="match status" value="1"/>
</dbReference>
<dbReference type="RefSeq" id="WP_183351417.1">
    <property type="nucleotide sequence ID" value="NZ_JACHEO010000013.1"/>
</dbReference>
<gene>
    <name evidence="3" type="ORF">HNQ81_002306</name>
</gene>
<proteinExistence type="inferred from homology"/>
<comment type="caution">
    <text evidence="3">The sequence shown here is derived from an EMBL/GenBank/DDBJ whole genome shotgun (WGS) entry which is preliminary data.</text>
</comment>
<accession>A0A840V3Y0</accession>